<keyword evidence="2" id="KW-1185">Reference proteome</keyword>
<sequence length="77" mass="9031">MSERPLKTYEDWRHCIEVACGIEITPAFLNARIAELSHADHSRTRRFVEVWGEAHRARVLNWFEQARNEQGPAQADR</sequence>
<name>V5SB32_9HYPH</name>
<dbReference type="OrthoDB" id="285538at2"/>
<dbReference type="RefSeq" id="WP_023786628.1">
    <property type="nucleotide sequence ID" value="NC_022997.1"/>
</dbReference>
<dbReference type="KEGG" id="hni:W911_06165"/>
<reference evidence="1 2" key="1">
    <citation type="journal article" date="2014" name="Genome Announc.">
        <title>Complete Genome Sequence of Hyphomicrobium nitrativorans Strain NL23, a Denitrifying Bacterium Isolated from Biofilm of a Methanol-Fed Denitrification System Treating Seawater at the Montreal Biodome.</title>
        <authorList>
            <person name="Martineau C."/>
            <person name="Villeneuve C."/>
            <person name="Mauffrey F."/>
            <person name="Villemur R."/>
        </authorList>
    </citation>
    <scope>NUCLEOTIDE SEQUENCE [LARGE SCALE GENOMIC DNA]</scope>
    <source>
        <strain evidence="1">NL23</strain>
    </source>
</reference>
<dbReference type="EMBL" id="CP006912">
    <property type="protein sequence ID" value="AHB48061.1"/>
    <property type="molecule type" value="Genomic_DNA"/>
</dbReference>
<evidence type="ECO:0000313" key="2">
    <source>
        <dbReference type="Proteomes" id="UP000018542"/>
    </source>
</evidence>
<organism evidence="1 2">
    <name type="scientific">Hyphomicrobium nitrativorans NL23</name>
    <dbReference type="NCBI Taxonomy" id="1029756"/>
    <lineage>
        <taxon>Bacteria</taxon>
        <taxon>Pseudomonadati</taxon>
        <taxon>Pseudomonadota</taxon>
        <taxon>Alphaproteobacteria</taxon>
        <taxon>Hyphomicrobiales</taxon>
        <taxon>Hyphomicrobiaceae</taxon>
        <taxon>Hyphomicrobium</taxon>
    </lineage>
</organism>
<dbReference type="PATRIC" id="fig|1029756.8.peg.1289"/>
<dbReference type="Proteomes" id="UP000018542">
    <property type="component" value="Chromosome"/>
</dbReference>
<evidence type="ECO:0000313" key="1">
    <source>
        <dbReference type="EMBL" id="AHB48061.1"/>
    </source>
</evidence>
<gene>
    <name evidence="1" type="ORF">W911_06165</name>
</gene>
<dbReference type="HOGENOM" id="CLU_185399_0_0_5"/>
<protein>
    <submittedName>
        <fullName evidence="1">Uncharacterized protein</fullName>
    </submittedName>
</protein>
<dbReference type="STRING" id="1029756.W911_06165"/>
<dbReference type="AlphaFoldDB" id="V5SB32"/>
<accession>V5SB32</accession>
<proteinExistence type="predicted"/>